<feature type="signal peptide" evidence="2">
    <location>
        <begin position="1"/>
        <end position="23"/>
    </location>
</feature>
<evidence type="ECO:0000313" key="4">
    <source>
        <dbReference type="Proteomes" id="UP000075377"/>
    </source>
</evidence>
<name>A0A149UMN8_9PROT</name>
<dbReference type="Proteomes" id="UP000075377">
    <property type="component" value="Unassembled WGS sequence"/>
</dbReference>
<organism evidence="3 4">
    <name type="scientific">Acetobacter malorum</name>
    <dbReference type="NCBI Taxonomy" id="178901"/>
    <lineage>
        <taxon>Bacteria</taxon>
        <taxon>Pseudomonadati</taxon>
        <taxon>Pseudomonadota</taxon>
        <taxon>Alphaproteobacteria</taxon>
        <taxon>Acetobacterales</taxon>
        <taxon>Acetobacteraceae</taxon>
        <taxon>Acetobacter</taxon>
    </lineage>
</organism>
<protein>
    <submittedName>
        <fullName evidence="3">Uncharacterized protein</fullName>
    </submittedName>
</protein>
<evidence type="ECO:0000313" key="3">
    <source>
        <dbReference type="EMBL" id="KXV69207.1"/>
    </source>
</evidence>
<feature type="chain" id="PRO_5007556474" evidence="2">
    <location>
        <begin position="24"/>
        <end position="203"/>
    </location>
</feature>
<gene>
    <name evidence="3" type="ORF">AD951_07660</name>
</gene>
<proteinExistence type="predicted"/>
<feature type="region of interest" description="Disordered" evidence="1">
    <location>
        <begin position="163"/>
        <end position="203"/>
    </location>
</feature>
<dbReference type="PATRIC" id="fig|178901.14.peg.2880"/>
<evidence type="ECO:0000256" key="2">
    <source>
        <dbReference type="SAM" id="SignalP"/>
    </source>
</evidence>
<sequence length="203" mass="20629">MRAGFAAALVVMAGAASMSGARAQSSGCLVQQASQAALQRRLAEIDGLKTNVNSYFSGSNSCISDGLLNNFDLSSAIPDMAGLLNTSFTQLAQQALTAAKQQACQIAQGEIQNAVGSLNNEMSQYTSQAGNSINSLLGGYTSVSVPSIAGFGTYTFNTPTVQSLTQGNTTPPTTGTTINNLLGTATSRTSGSGSRGGSSGMYN</sequence>
<dbReference type="AlphaFoldDB" id="A0A149UMN8"/>
<comment type="caution">
    <text evidence="3">The sequence shown here is derived from an EMBL/GenBank/DDBJ whole genome shotgun (WGS) entry which is preliminary data.</text>
</comment>
<accession>A0A149UMN8</accession>
<keyword evidence="2" id="KW-0732">Signal</keyword>
<feature type="compositionally biased region" description="Gly residues" evidence="1">
    <location>
        <begin position="193"/>
        <end position="203"/>
    </location>
</feature>
<dbReference type="RefSeq" id="WP_061500848.1">
    <property type="nucleotide sequence ID" value="NZ_LHZX01000291.1"/>
</dbReference>
<feature type="compositionally biased region" description="Low complexity" evidence="1">
    <location>
        <begin position="164"/>
        <end position="192"/>
    </location>
</feature>
<reference evidence="3 4" key="1">
    <citation type="submission" date="2015-06" db="EMBL/GenBank/DDBJ databases">
        <title>Improved classification and identification of acetic acid bacteria using matrix-assisted laser desorption/ionization time-of-flight mass spectrometry; Gluconobacter nephelii and Gluconobacter uchimurae are later heterotypic synonyms of Gluconobacter japonicus and Gluconobacter oxydans, respectively.</title>
        <authorList>
            <person name="Li L."/>
            <person name="Cleenwerck I."/>
            <person name="De Vuyst L."/>
            <person name="Vandamme P."/>
        </authorList>
    </citation>
    <scope>NUCLEOTIDE SEQUENCE [LARGE SCALE GENOMIC DNA]</scope>
    <source>
        <strain evidence="3 4">LMG 1699</strain>
    </source>
</reference>
<dbReference type="EMBL" id="LHZX01000291">
    <property type="protein sequence ID" value="KXV69207.1"/>
    <property type="molecule type" value="Genomic_DNA"/>
</dbReference>
<evidence type="ECO:0000256" key="1">
    <source>
        <dbReference type="SAM" id="MobiDB-lite"/>
    </source>
</evidence>